<dbReference type="Pfam" id="PF20586">
    <property type="entry name" value="DUF6788"/>
    <property type="match status" value="1"/>
</dbReference>
<dbReference type="EMBL" id="CP035758">
    <property type="protein sequence ID" value="QBD77067.1"/>
    <property type="molecule type" value="Genomic_DNA"/>
</dbReference>
<keyword evidence="2" id="KW-0238">DNA-binding</keyword>
<evidence type="ECO:0000313" key="5">
    <source>
        <dbReference type="EMBL" id="QBD77067.1"/>
    </source>
</evidence>
<dbReference type="GO" id="GO:0003677">
    <property type="term" value="F:DNA binding"/>
    <property type="evidence" value="ECO:0007669"/>
    <property type="project" value="UniProtKB-KW"/>
</dbReference>
<dbReference type="PROSITE" id="PS50043">
    <property type="entry name" value="HTH_LUXR_2"/>
    <property type="match status" value="1"/>
</dbReference>
<dbReference type="GO" id="GO:0006355">
    <property type="term" value="P:regulation of DNA-templated transcription"/>
    <property type="evidence" value="ECO:0007669"/>
    <property type="project" value="InterPro"/>
</dbReference>
<dbReference type="Gene3D" id="1.10.10.10">
    <property type="entry name" value="Winged helix-like DNA-binding domain superfamily/Winged helix DNA-binding domain"/>
    <property type="match status" value="1"/>
</dbReference>
<dbReference type="Pfam" id="PF17874">
    <property type="entry name" value="TPR_MalT"/>
    <property type="match status" value="1"/>
</dbReference>
<evidence type="ECO:0000256" key="3">
    <source>
        <dbReference type="ARBA" id="ARBA00023163"/>
    </source>
</evidence>
<dbReference type="Pfam" id="PF25873">
    <property type="entry name" value="WHD_MalT"/>
    <property type="match status" value="1"/>
</dbReference>
<accession>A0A4P6JP01</accession>
<dbReference type="SUPFAM" id="SSF46894">
    <property type="entry name" value="C-terminal effector domain of the bipartite response regulators"/>
    <property type="match status" value="1"/>
</dbReference>
<name>A0A4P6JP01_KTERU</name>
<evidence type="ECO:0000259" key="4">
    <source>
        <dbReference type="PROSITE" id="PS50043"/>
    </source>
</evidence>
<feature type="domain" description="HTH luxR-type" evidence="4">
    <location>
        <begin position="969"/>
        <end position="1034"/>
    </location>
</feature>
<gene>
    <name evidence="5" type="ORF">EPA93_14060</name>
</gene>
<evidence type="ECO:0000313" key="6">
    <source>
        <dbReference type="Proteomes" id="UP000290365"/>
    </source>
</evidence>
<dbReference type="InterPro" id="IPR041617">
    <property type="entry name" value="TPR_MalT"/>
</dbReference>
<dbReference type="RefSeq" id="WP_129888130.1">
    <property type="nucleotide sequence ID" value="NZ_CP035758.1"/>
</dbReference>
<dbReference type="CDD" id="cd06170">
    <property type="entry name" value="LuxR_C_like"/>
    <property type="match status" value="1"/>
</dbReference>
<evidence type="ECO:0000256" key="2">
    <source>
        <dbReference type="ARBA" id="ARBA00023125"/>
    </source>
</evidence>
<dbReference type="InterPro" id="IPR027417">
    <property type="entry name" value="P-loop_NTPase"/>
</dbReference>
<dbReference type="Gene3D" id="3.40.50.300">
    <property type="entry name" value="P-loop containing nucleotide triphosphate hydrolases"/>
    <property type="match status" value="1"/>
</dbReference>
<dbReference type="AlphaFoldDB" id="A0A4P6JP01"/>
<keyword evidence="6" id="KW-1185">Reference proteome</keyword>
<dbReference type="InterPro" id="IPR046738">
    <property type="entry name" value="DUF6788"/>
</dbReference>
<keyword evidence="3" id="KW-0804">Transcription</keyword>
<dbReference type="InterPro" id="IPR036388">
    <property type="entry name" value="WH-like_DNA-bd_sf"/>
</dbReference>
<dbReference type="Gene3D" id="1.25.40.10">
    <property type="entry name" value="Tetratricopeptide repeat domain"/>
    <property type="match status" value="1"/>
</dbReference>
<dbReference type="InterPro" id="IPR059106">
    <property type="entry name" value="WHD_MalT"/>
</dbReference>
<dbReference type="SMART" id="SM00421">
    <property type="entry name" value="HTH_LUXR"/>
    <property type="match status" value="1"/>
</dbReference>
<sequence length="1036" mass="118176">MTKRVATARLFWSSAYDGYIWQEGMAADVAVLEADLAQWQQRLNGLASFAFQGRFGHLSLLKERRAYGSEGYWYAYRRQGKRTTKKYVGRTTDLTIARLERLAQALSASAALNDGSSLQADEGGKGHHEPPRAISLEKFQTPLLKSKLHPPRPRASLLIRERLLALLDKGLEQKLMLICAPAGFGKSTLVSTWLAARNEQLSPVAWVSLEDKDNDAIRFWHYLLAACQTLQEEIGAEALTLLRSMPHPPLTQNFLEVVLTTLLNDLTHLSKRSILVLEDYHLILSPDIQQGMYFLLEHLPANMHVILLTRSTPLLPLAKMRARNELAEVGMAQLRFTLEETRAFLTQTLHFSFEKESLDLLHRYTEGWATGLRLITLAWPSQEVLSVREMQQRLFKNASSLHHLLDYLVEEVLLVQSEILQTFLLQTSSLQRLNSSLCDAMTGRGDSAICLEQLERSHLFLYQLEGDGQWYRYHTLFAEVMQQEARRRLGEESLRQLASRASDWYERHNMLPDAVEAAFNAQDVGRAVKLMIQIIEARHLLQLQELHLFLRWLGQLPEAIMRDEPLLSKAYAMVLAFSSAQRTLAFKPLLEKYLQMAESKLRERGEYQELGETLALHALLSAHINDEARAIEMAGQALPLLPEREWIWRGIALGMLGMDALLAGRVADARLPNEYLEGAAEVEVDEYGKRGSLLLQGYFAHGTGQLHQAQTLLRQVFDQAGEDLSDKGMALIGLANLSYEWNQIAVAESDAEEAYMISQERQQEQLQAQASIILARVRYAQGKFLQAQEILHEAAVRLMRPRWRREIEMWLAWLAYLSADIPTVRRWLAACQSIYQEEELTDYIREREALLTARLLIKEKNGTDALGLLERWLVAAQNQERLRSEIEIILLMARAYESQGQMPEARLALLKGISLAEPEGYLRLFLDEEEGWVSLLKTSLPSINEQAQLIFVRRLLQSIGKQQAASADELLFVEALSPQERKVLRLLVAGRSNPEIANELVVSLNTIKTQVKHIYRKLQVRNRLEASEMARRWHLL</sequence>
<dbReference type="PANTHER" id="PTHR44688:SF16">
    <property type="entry name" value="DNA-BINDING TRANSCRIPTIONAL ACTIVATOR DEVR_DOSR"/>
    <property type="match status" value="1"/>
</dbReference>
<dbReference type="InterPro" id="IPR016032">
    <property type="entry name" value="Sig_transdc_resp-reg_C-effctor"/>
</dbReference>
<dbReference type="SUPFAM" id="SSF48452">
    <property type="entry name" value="TPR-like"/>
    <property type="match status" value="1"/>
</dbReference>
<dbReference type="Proteomes" id="UP000290365">
    <property type="component" value="Chromosome"/>
</dbReference>
<evidence type="ECO:0000256" key="1">
    <source>
        <dbReference type="ARBA" id="ARBA00023015"/>
    </source>
</evidence>
<protein>
    <recommendedName>
        <fullName evidence="4">HTH luxR-type domain-containing protein</fullName>
    </recommendedName>
</protein>
<keyword evidence="1" id="KW-0805">Transcription regulation</keyword>
<dbReference type="PANTHER" id="PTHR44688">
    <property type="entry name" value="DNA-BINDING TRANSCRIPTIONAL ACTIVATOR DEVR_DOSR"/>
    <property type="match status" value="1"/>
</dbReference>
<reference evidence="5 6" key="1">
    <citation type="submission" date="2019-01" db="EMBL/GenBank/DDBJ databases">
        <title>Ktedonosporobacter rubrisoli SCAWS-G2.</title>
        <authorList>
            <person name="Huang Y."/>
            <person name="Yan B."/>
        </authorList>
    </citation>
    <scope>NUCLEOTIDE SEQUENCE [LARGE SCALE GENOMIC DNA]</scope>
    <source>
        <strain evidence="5 6">SCAWS-G2</strain>
    </source>
</reference>
<dbReference type="PRINTS" id="PR00038">
    <property type="entry name" value="HTHLUXR"/>
</dbReference>
<proteinExistence type="predicted"/>
<dbReference type="PROSITE" id="PS00622">
    <property type="entry name" value="HTH_LUXR_1"/>
    <property type="match status" value="1"/>
</dbReference>
<dbReference type="InterPro" id="IPR011990">
    <property type="entry name" value="TPR-like_helical_dom_sf"/>
</dbReference>
<dbReference type="KEGG" id="kbs:EPA93_14060"/>
<dbReference type="InterPro" id="IPR000792">
    <property type="entry name" value="Tscrpt_reg_LuxR_C"/>
</dbReference>
<organism evidence="5 6">
    <name type="scientific">Ktedonosporobacter rubrisoli</name>
    <dbReference type="NCBI Taxonomy" id="2509675"/>
    <lineage>
        <taxon>Bacteria</taxon>
        <taxon>Bacillati</taxon>
        <taxon>Chloroflexota</taxon>
        <taxon>Ktedonobacteria</taxon>
        <taxon>Ktedonobacterales</taxon>
        <taxon>Ktedonosporobacteraceae</taxon>
        <taxon>Ktedonosporobacter</taxon>
    </lineage>
</organism>
<dbReference type="OrthoDB" id="9789465at2"/>
<dbReference type="Pfam" id="PF00196">
    <property type="entry name" value="GerE"/>
    <property type="match status" value="1"/>
</dbReference>
<dbReference type="SUPFAM" id="SSF52540">
    <property type="entry name" value="P-loop containing nucleoside triphosphate hydrolases"/>
    <property type="match status" value="1"/>
</dbReference>